<proteinExistence type="inferred from homology"/>
<name>A0A672Q266_SINGR</name>
<dbReference type="AlphaFoldDB" id="A0A672Q266"/>
<comment type="subcellular location">
    <subcellularLocation>
        <location evidence="1">Endomembrane system</location>
    </subcellularLocation>
    <subcellularLocation>
        <location evidence="2">Golgi apparatus</location>
    </subcellularLocation>
</comment>
<evidence type="ECO:0000313" key="7">
    <source>
        <dbReference type="Proteomes" id="UP000472262"/>
    </source>
</evidence>
<dbReference type="Proteomes" id="UP000472262">
    <property type="component" value="Unassembled WGS sequence"/>
</dbReference>
<keyword evidence="7" id="KW-1185">Reference proteome</keyword>
<evidence type="ECO:0000256" key="1">
    <source>
        <dbReference type="ARBA" id="ARBA00004308"/>
    </source>
</evidence>
<dbReference type="InterPro" id="IPR029207">
    <property type="entry name" value="FAM198"/>
</dbReference>
<evidence type="ECO:0000256" key="4">
    <source>
        <dbReference type="ARBA" id="ARBA00023034"/>
    </source>
</evidence>
<organism evidence="6 7">
    <name type="scientific">Sinocyclocheilus grahami</name>
    <name type="common">Dianchi golden-line fish</name>
    <name type="synonym">Barbus grahami</name>
    <dbReference type="NCBI Taxonomy" id="75366"/>
    <lineage>
        <taxon>Eukaryota</taxon>
        <taxon>Metazoa</taxon>
        <taxon>Chordata</taxon>
        <taxon>Craniata</taxon>
        <taxon>Vertebrata</taxon>
        <taxon>Euteleostomi</taxon>
        <taxon>Actinopterygii</taxon>
        <taxon>Neopterygii</taxon>
        <taxon>Teleostei</taxon>
        <taxon>Ostariophysi</taxon>
        <taxon>Cypriniformes</taxon>
        <taxon>Cyprinidae</taxon>
        <taxon>Cyprininae</taxon>
        <taxon>Sinocyclocheilus</taxon>
    </lineage>
</organism>
<evidence type="ECO:0000313" key="6">
    <source>
        <dbReference type="Ensembl" id="ENSSGRP00000070316.1"/>
    </source>
</evidence>
<reference evidence="6" key="2">
    <citation type="submission" date="2025-09" db="UniProtKB">
        <authorList>
            <consortium name="Ensembl"/>
        </authorList>
    </citation>
    <scope>IDENTIFICATION</scope>
</reference>
<dbReference type="Pfam" id="PF15051">
    <property type="entry name" value="FAM198"/>
    <property type="match status" value="1"/>
</dbReference>
<protein>
    <submittedName>
        <fullName evidence="6">Uncharacterized protein</fullName>
    </submittedName>
</protein>
<dbReference type="OMA" id="RIFLTYI"/>
<comment type="similarity">
    <text evidence="3">Belongs to the GASK family.</text>
</comment>
<reference evidence="6" key="1">
    <citation type="submission" date="2025-08" db="UniProtKB">
        <authorList>
            <consortium name="Ensembl"/>
        </authorList>
    </citation>
    <scope>IDENTIFICATION</scope>
</reference>
<dbReference type="Ensembl" id="ENSSGRT00000074911.1">
    <property type="protein sequence ID" value="ENSSGRP00000070316.1"/>
    <property type="gene ID" value="ENSSGRG00000035963.1"/>
</dbReference>
<evidence type="ECO:0000256" key="5">
    <source>
        <dbReference type="ARBA" id="ARBA00023136"/>
    </source>
</evidence>
<sequence>MSMDLYEFSFSFFLFVKLVIHLLPDPSELCVENLLHVKCGNPKDLNLVHILVRKTEPSRLVFIDNAGRPHQPQDNLNFRLLEGIDEFPERAVSVLQSGCLERMLLRSLSVDREFWVSRGEASELKSIIRHVEQRAKAFLQYIQEKKLRLNRDL</sequence>
<dbReference type="PANTHER" id="PTHR15905">
    <property type="entry name" value="GOLGI-ASSOCIATED KINASE 1B-RELATED"/>
    <property type="match status" value="1"/>
</dbReference>
<dbReference type="GO" id="GO:0005794">
    <property type="term" value="C:Golgi apparatus"/>
    <property type="evidence" value="ECO:0007669"/>
    <property type="project" value="UniProtKB-SubCell"/>
</dbReference>
<dbReference type="InParanoid" id="A0A672Q266"/>
<keyword evidence="4" id="KW-0333">Golgi apparatus</keyword>
<evidence type="ECO:0000256" key="3">
    <source>
        <dbReference type="ARBA" id="ARBA00007691"/>
    </source>
</evidence>
<evidence type="ECO:0000256" key="2">
    <source>
        <dbReference type="ARBA" id="ARBA00004555"/>
    </source>
</evidence>
<dbReference type="PANTHER" id="PTHR15905:SF5">
    <property type="entry name" value="GOLGI-ASSOCIATED KINASE 1A"/>
    <property type="match status" value="1"/>
</dbReference>
<keyword evidence="5" id="KW-0472">Membrane</keyword>
<accession>A0A672Q266</accession>